<dbReference type="EMBL" id="UFXS01000001">
    <property type="protein sequence ID" value="STD56123.1"/>
    <property type="molecule type" value="Genomic_DNA"/>
</dbReference>
<evidence type="ECO:0000313" key="1">
    <source>
        <dbReference type="EMBL" id="STD56123.1"/>
    </source>
</evidence>
<name>A0A376GA49_9FLAO</name>
<accession>A0A376GA49</accession>
<dbReference type="RefSeq" id="WP_038330508.1">
    <property type="nucleotide sequence ID" value="NZ_JSYQ01000001.1"/>
</dbReference>
<organism evidence="1 2">
    <name type="scientific">Empedobacter falsenii</name>
    <dbReference type="NCBI Taxonomy" id="343874"/>
    <lineage>
        <taxon>Bacteria</taxon>
        <taxon>Pseudomonadati</taxon>
        <taxon>Bacteroidota</taxon>
        <taxon>Flavobacteriia</taxon>
        <taxon>Flavobacteriales</taxon>
        <taxon>Weeksellaceae</taxon>
        <taxon>Empedobacter</taxon>
    </lineage>
</organism>
<proteinExistence type="predicted"/>
<dbReference type="AlphaFoldDB" id="A0A376GA49"/>
<reference evidence="1 2" key="1">
    <citation type="submission" date="2018-06" db="EMBL/GenBank/DDBJ databases">
        <authorList>
            <consortium name="Pathogen Informatics"/>
            <person name="Doyle S."/>
        </authorList>
    </citation>
    <scope>NUCLEOTIDE SEQUENCE [LARGE SCALE GENOMIC DNA]</scope>
    <source>
        <strain evidence="1 2">NCTC13456</strain>
    </source>
</reference>
<protein>
    <submittedName>
        <fullName evidence="1">Uncharacterized protein</fullName>
    </submittedName>
</protein>
<sequence>MKKAILFLLIVLSCDSKQQSNNYKILNFKSFSIQTPNEWKKIELQGIDSYVGGLVTKNNDTITFDMGYYSNNLEDKMPIIMDSVLWESTSVEMKENYEKEGFVMVKDFQKVDNDIYRTTNIIWDTIDGLKCKIKYPIIFGKGITGVYFDSISQNNYNMNKKLRLSGENLNIEEQNELIKAIRTIKFKN</sequence>
<dbReference type="STRING" id="343874.GCA_000805695_00143"/>
<gene>
    <name evidence="1" type="ORF">NCTC13456_02104</name>
</gene>
<dbReference type="OrthoDB" id="676083at2"/>
<evidence type="ECO:0000313" key="2">
    <source>
        <dbReference type="Proteomes" id="UP000254737"/>
    </source>
</evidence>
<dbReference type="Proteomes" id="UP000254737">
    <property type="component" value="Unassembled WGS sequence"/>
</dbReference>